<dbReference type="AlphaFoldDB" id="A0A0R1WIB9"/>
<name>A0A0R1WIB9_9LACO</name>
<keyword evidence="2" id="KW-1185">Reference proteome</keyword>
<proteinExistence type="predicted"/>
<dbReference type="EMBL" id="AZFV01000012">
    <property type="protein sequence ID" value="KRM17189.1"/>
    <property type="molecule type" value="Genomic_DNA"/>
</dbReference>
<protein>
    <submittedName>
        <fullName evidence="1">Uncharacterized protein</fullName>
    </submittedName>
</protein>
<evidence type="ECO:0000313" key="1">
    <source>
        <dbReference type="EMBL" id="KRM17189.1"/>
    </source>
</evidence>
<organism evidence="1 2">
    <name type="scientific">Companilactobacillus nantensis DSM 16982</name>
    <dbReference type="NCBI Taxonomy" id="1423774"/>
    <lineage>
        <taxon>Bacteria</taxon>
        <taxon>Bacillati</taxon>
        <taxon>Bacillota</taxon>
        <taxon>Bacilli</taxon>
        <taxon>Lactobacillales</taxon>
        <taxon>Lactobacillaceae</taxon>
        <taxon>Companilactobacillus</taxon>
    </lineage>
</organism>
<sequence length="90" mass="10302">MLPIIPIQKINFKSGQLICHFSPFITEYPIKNTSEIKYSNQTNWMGCTSSTTIFTTTNIAPQIIAAMLNSMDPRTLLDFMSNISFRFDFI</sequence>
<accession>A0A0R1WIB9</accession>
<comment type="caution">
    <text evidence="1">The sequence shown here is derived from an EMBL/GenBank/DDBJ whole genome shotgun (WGS) entry which is preliminary data.</text>
</comment>
<gene>
    <name evidence="1" type="ORF">FD31_GL000434</name>
</gene>
<reference evidence="1 2" key="1">
    <citation type="journal article" date="2015" name="Genome Announc.">
        <title>Expanding the biotechnology potential of lactobacilli through comparative genomics of 213 strains and associated genera.</title>
        <authorList>
            <person name="Sun Z."/>
            <person name="Harris H.M."/>
            <person name="McCann A."/>
            <person name="Guo C."/>
            <person name="Argimon S."/>
            <person name="Zhang W."/>
            <person name="Yang X."/>
            <person name="Jeffery I.B."/>
            <person name="Cooney J.C."/>
            <person name="Kagawa T.F."/>
            <person name="Liu W."/>
            <person name="Song Y."/>
            <person name="Salvetti E."/>
            <person name="Wrobel A."/>
            <person name="Rasinkangas P."/>
            <person name="Parkhill J."/>
            <person name="Rea M.C."/>
            <person name="O'Sullivan O."/>
            <person name="Ritari J."/>
            <person name="Douillard F.P."/>
            <person name="Paul Ross R."/>
            <person name="Yang R."/>
            <person name="Briner A.E."/>
            <person name="Felis G.E."/>
            <person name="de Vos W.M."/>
            <person name="Barrangou R."/>
            <person name="Klaenhammer T.R."/>
            <person name="Caufield P.W."/>
            <person name="Cui Y."/>
            <person name="Zhang H."/>
            <person name="O'Toole P.W."/>
        </authorList>
    </citation>
    <scope>NUCLEOTIDE SEQUENCE [LARGE SCALE GENOMIC DNA]</scope>
    <source>
        <strain evidence="1 2">DSM 16982</strain>
    </source>
</reference>
<dbReference type="Proteomes" id="UP000051302">
    <property type="component" value="Unassembled WGS sequence"/>
</dbReference>
<evidence type="ECO:0000313" key="2">
    <source>
        <dbReference type="Proteomes" id="UP000051302"/>
    </source>
</evidence>